<dbReference type="RefSeq" id="WP_014018656.1">
    <property type="nucleotide sequence ID" value="NC_015914.1"/>
</dbReference>
<accession>G0IY25</accession>
<organism evidence="4 5">
    <name type="scientific">Cyclobacterium marinum (strain ATCC 25205 / DSM 745 / LMG 13164 / NCIMB 1802)</name>
    <name type="common">Flectobacillus marinus</name>
    <dbReference type="NCBI Taxonomy" id="880070"/>
    <lineage>
        <taxon>Bacteria</taxon>
        <taxon>Pseudomonadati</taxon>
        <taxon>Bacteroidota</taxon>
        <taxon>Cytophagia</taxon>
        <taxon>Cytophagales</taxon>
        <taxon>Cyclobacteriaceae</taxon>
        <taxon>Cyclobacterium</taxon>
    </lineage>
</organism>
<dbReference type="STRING" id="880070.Cycma_0583"/>
<keyword evidence="5" id="KW-1185">Reference proteome</keyword>
<dbReference type="eggNOG" id="COG3941">
    <property type="taxonomic scope" value="Bacteria"/>
</dbReference>
<dbReference type="eggNOG" id="COG1293">
    <property type="taxonomic scope" value="Bacteria"/>
</dbReference>
<feature type="region of interest" description="Disordered" evidence="2">
    <location>
        <begin position="33"/>
        <end position="61"/>
    </location>
</feature>
<name>G0IY25_CYCMS</name>
<keyword evidence="1" id="KW-0175">Coiled coil</keyword>
<protein>
    <recommendedName>
        <fullName evidence="3">Tape measure protein N-terminal domain-containing protein</fullName>
    </recommendedName>
</protein>
<dbReference type="Proteomes" id="UP000001635">
    <property type="component" value="Chromosome"/>
</dbReference>
<dbReference type="InterPro" id="IPR013491">
    <property type="entry name" value="Tape_meas_N"/>
</dbReference>
<dbReference type="HOGENOM" id="CLU_353641_0_0_10"/>
<dbReference type="InterPro" id="IPR053058">
    <property type="entry name" value="Mulikevirus_tape_measure"/>
</dbReference>
<evidence type="ECO:0000256" key="1">
    <source>
        <dbReference type="SAM" id="Coils"/>
    </source>
</evidence>
<reference evidence="5" key="1">
    <citation type="submission" date="2011-07" db="EMBL/GenBank/DDBJ databases">
        <title>The complete genome of Cyclobacterium marinum DSM 745.</title>
        <authorList>
            <person name="Lucas S."/>
            <person name="Han J."/>
            <person name="Lapidus A."/>
            <person name="Bruce D."/>
            <person name="Goodwin L."/>
            <person name="Pitluck S."/>
            <person name="Peters L."/>
            <person name="Kyrpides N."/>
            <person name="Mavromatis K."/>
            <person name="Ivanova N."/>
            <person name="Ovchinnikova G."/>
            <person name="Chertkov O."/>
            <person name="Detter J.C."/>
            <person name="Tapia R."/>
            <person name="Han C."/>
            <person name="Land M."/>
            <person name="Hauser L."/>
            <person name="Markowitz V."/>
            <person name="Cheng J.-F."/>
            <person name="Hugenholtz P."/>
            <person name="Woyke T."/>
            <person name="Wu D."/>
            <person name="Tindall B."/>
            <person name="Schuetze A."/>
            <person name="Brambilla E."/>
            <person name="Klenk H.-P."/>
            <person name="Eisen J.A."/>
        </authorList>
    </citation>
    <scope>NUCLEOTIDE SEQUENCE [LARGE SCALE GENOMIC DNA]</scope>
    <source>
        <strain evidence="5">ATCC 25205 / DSM 745 / LMG 13164 / NCIMB 1802</strain>
    </source>
</reference>
<feature type="coiled-coil region" evidence="1">
    <location>
        <begin position="503"/>
        <end position="537"/>
    </location>
</feature>
<dbReference type="AlphaFoldDB" id="G0IY25"/>
<evidence type="ECO:0000256" key="2">
    <source>
        <dbReference type="SAM" id="MobiDB-lite"/>
    </source>
</evidence>
<sequence>MANIPLRADIDNRSFESVKKYLDEIARKAGMSEKEIDDMNKSIENSGKKSNEASKKAKGGLDDLNKTAKSVGAAMLAAFSVQAVIALGNQVVNVTAKFQKMEAMLRVALGSQSDATRAMEMISDFAGKTPFQVEELTQSFVKLTNQGFKPTRDQLRQMGDLAASMGKDFDQLTEAILDAQTGEFERLKEFGIRASSEGDRVRFTFKGVTTEVQKTDEAMRGYILSLGDAAGISGAMAEVSATVGGQLSNLSDNWTMLMKEIGDGTGGVISYAIGELNTLVTTLRNFGAFAEGLNPFKSVQDWSFETKKALLDLGMTNSGKLISDLLEPIDKIDFTKLEEGSTAYMEFLRIFEQEGEDIKEVQGLWETYVEVRKNDYYSTLADAGRAYFEAEGKARRAQVEADEEARKQAEEALAVQRAKVQAEQDRINGLGLIAKLEHDITEAQKERSQAGSVAEVSRIDARIEKLQKELALVNMLANGIDTGNRDPFEGLEESTTATFEKVNEAAKNGLDKFVDQYKEANEKAKKSDEDLARHKEEVMKGGISTALTVASGIADINYFASQERIAQLEAEKEASLALAGDDVQQREVLEKQYNEKIRAEKVKQAKFDKAASLFEIGLNAAIGISKAIAASPVTFGLPFSAFVAAQAAVQAAVVLAKPLPKYKDGVFDLDGPGTSTSDSITARLSKGESVVHAKGTEKFKDILKPIIEDKNFTYEKLLGIALDKVPLKLRGDVMNPPIKDKSGTDTALLKGLYRLEKAYKNKKETVITIDRNGVSQRERSRSRVIKQQREWLYD</sequence>
<gene>
    <name evidence="4" type="ordered locus">Cycma_0583</name>
</gene>
<evidence type="ECO:0000313" key="5">
    <source>
        <dbReference type="Proteomes" id="UP000001635"/>
    </source>
</evidence>
<dbReference type="KEGG" id="cmr:Cycma_0583"/>
<dbReference type="EMBL" id="CP002955">
    <property type="protein sequence ID" value="AEL24358.1"/>
    <property type="molecule type" value="Genomic_DNA"/>
</dbReference>
<feature type="coiled-coil region" evidence="1">
    <location>
        <begin position="399"/>
        <end position="426"/>
    </location>
</feature>
<dbReference type="PANTHER" id="PTHR38812">
    <property type="entry name" value="MU-LIKE PROPHAGE FLUMU PROTEIN GP42"/>
    <property type="match status" value="1"/>
</dbReference>
<dbReference type="OrthoDB" id="1219342at2"/>
<evidence type="ECO:0000313" key="4">
    <source>
        <dbReference type="EMBL" id="AEL24358.1"/>
    </source>
</evidence>
<dbReference type="PANTHER" id="PTHR38812:SF2">
    <property type="entry name" value="MU-LIKE PROPHAGE FLUMU PROTEIN GP42"/>
    <property type="match status" value="1"/>
</dbReference>
<evidence type="ECO:0000259" key="3">
    <source>
        <dbReference type="Pfam" id="PF20155"/>
    </source>
</evidence>
<feature type="domain" description="Tape measure protein N-terminal" evidence="3">
    <location>
        <begin position="90"/>
        <end position="262"/>
    </location>
</feature>
<proteinExistence type="predicted"/>
<dbReference type="Pfam" id="PF20155">
    <property type="entry name" value="TMP_3"/>
    <property type="match status" value="1"/>
</dbReference>